<evidence type="ECO:0000256" key="8">
    <source>
        <dbReference type="ARBA" id="ARBA00022786"/>
    </source>
</evidence>
<accession>A0A8S1F7T5</accession>
<dbReference type="InterPro" id="IPR013083">
    <property type="entry name" value="Znf_RING/FYVE/PHD"/>
</dbReference>
<keyword evidence="5" id="KW-0812">Transmembrane</keyword>
<keyword evidence="7 12" id="KW-0863">Zinc-finger</keyword>
<keyword evidence="9" id="KW-0862">Zinc</keyword>
<evidence type="ECO:0000256" key="12">
    <source>
        <dbReference type="PROSITE-ProRule" id="PRU00175"/>
    </source>
</evidence>
<name>A0A8S1F7T5_9PELO</name>
<dbReference type="EC" id="2.3.2.27" evidence="3"/>
<evidence type="ECO:0000256" key="13">
    <source>
        <dbReference type="SAM" id="MobiDB-lite"/>
    </source>
</evidence>
<comment type="subcellular location">
    <subcellularLocation>
        <location evidence="2">Membrane</location>
        <topology evidence="2">Multi-pass membrane protein</topology>
    </subcellularLocation>
</comment>
<dbReference type="GO" id="GO:0016567">
    <property type="term" value="P:protein ubiquitination"/>
    <property type="evidence" value="ECO:0007669"/>
    <property type="project" value="TreeGrafter"/>
</dbReference>
<keyword evidence="10" id="KW-1133">Transmembrane helix</keyword>
<dbReference type="InterPro" id="IPR001841">
    <property type="entry name" value="Znf_RING"/>
</dbReference>
<evidence type="ECO:0000313" key="15">
    <source>
        <dbReference type="EMBL" id="CAB3408549.1"/>
    </source>
</evidence>
<keyword evidence="16" id="KW-1185">Reference proteome</keyword>
<evidence type="ECO:0000256" key="5">
    <source>
        <dbReference type="ARBA" id="ARBA00022692"/>
    </source>
</evidence>
<dbReference type="GO" id="GO:0008270">
    <property type="term" value="F:zinc ion binding"/>
    <property type="evidence" value="ECO:0007669"/>
    <property type="project" value="UniProtKB-KW"/>
</dbReference>
<dbReference type="PANTHER" id="PTHR45977">
    <property type="entry name" value="TARGET OF ERK KINASE MPK-1"/>
    <property type="match status" value="1"/>
</dbReference>
<feature type="compositionally biased region" description="Polar residues" evidence="13">
    <location>
        <begin position="127"/>
        <end position="137"/>
    </location>
</feature>
<evidence type="ECO:0000256" key="7">
    <source>
        <dbReference type="ARBA" id="ARBA00022771"/>
    </source>
</evidence>
<evidence type="ECO:0000256" key="10">
    <source>
        <dbReference type="ARBA" id="ARBA00022989"/>
    </source>
</evidence>
<sequence>MDQRVVEAFLLAQQVSRGGELRDRVPRILPAVDPLNNVHVYTSPPVSLPITITTPSLPQLYTQTFISNHIRQALREPLLNPQYLIHAAHAARDVNAAAAAAMERAENAIRQQQSQAQQQSVSRRTHSSTNTAYNQLKDTVVRVQQRKRQREHVFDDDGYQADTDTADSSDVGIDSLSSDSESETTRASKVRRRGGGSGGAQQHQRQQQRPQHEHELDEQHERADEAAPTTSSSNDSSESSTTSTAATATSSAPSASANNRCPSNNQQITGMVRQNEHRNCQHCLPQPPPAHQHPTFNPFNLFRVIPQIYEIPAQPVMIARVPPQQNPQPQPAAPQNRFINTTFIPTGVMLHNNFGSIPEGILNSQQTATDPALLQNFNRFMSNATEQFMMRERAFMDRHQHLFTHISEDMPIGISLGDIEKHSLRVPFDKTPEEGEEPERCTVCLDDFVRGNNIRLLRCGHIFHPECIDKWLSLNKKCPVCRMDIDKLGVETKPATGVVVPPIAPVQ</sequence>
<keyword evidence="8" id="KW-0833">Ubl conjugation pathway</keyword>
<dbReference type="SMART" id="SM00184">
    <property type="entry name" value="RING"/>
    <property type="match status" value="1"/>
</dbReference>
<dbReference type="AlphaFoldDB" id="A0A8S1F7T5"/>
<feature type="domain" description="RING-type" evidence="14">
    <location>
        <begin position="441"/>
        <end position="482"/>
    </location>
</feature>
<dbReference type="Proteomes" id="UP000494206">
    <property type="component" value="Unassembled WGS sequence"/>
</dbReference>
<protein>
    <recommendedName>
        <fullName evidence="3">RING-type E3 ubiquitin transferase</fullName>
        <ecNumber evidence="3">2.3.2.27</ecNumber>
    </recommendedName>
</protein>
<feature type="compositionally biased region" description="Basic and acidic residues" evidence="13">
    <location>
        <begin position="210"/>
        <end position="225"/>
    </location>
</feature>
<evidence type="ECO:0000313" key="16">
    <source>
        <dbReference type="Proteomes" id="UP000494206"/>
    </source>
</evidence>
<feature type="compositionally biased region" description="Acidic residues" evidence="13">
    <location>
        <begin position="154"/>
        <end position="167"/>
    </location>
</feature>
<feature type="region of interest" description="Disordered" evidence="13">
    <location>
        <begin position="109"/>
        <end position="266"/>
    </location>
</feature>
<keyword evidence="4" id="KW-0808">Transferase</keyword>
<dbReference type="GO" id="GO:0061630">
    <property type="term" value="F:ubiquitin protein ligase activity"/>
    <property type="evidence" value="ECO:0007669"/>
    <property type="project" value="UniProtKB-EC"/>
</dbReference>
<keyword evidence="6" id="KW-0479">Metal-binding</keyword>
<dbReference type="Pfam" id="PF13639">
    <property type="entry name" value="zf-RING_2"/>
    <property type="match status" value="1"/>
</dbReference>
<comment type="caution">
    <text evidence="15">The sequence shown here is derived from an EMBL/GenBank/DDBJ whole genome shotgun (WGS) entry which is preliminary data.</text>
</comment>
<feature type="compositionally biased region" description="Low complexity" evidence="13">
    <location>
        <begin position="109"/>
        <end position="122"/>
    </location>
</feature>
<dbReference type="SUPFAM" id="SSF57850">
    <property type="entry name" value="RING/U-box"/>
    <property type="match status" value="1"/>
</dbReference>
<feature type="compositionally biased region" description="Low complexity" evidence="13">
    <location>
        <begin position="200"/>
        <end position="209"/>
    </location>
</feature>
<dbReference type="Gene3D" id="3.30.40.10">
    <property type="entry name" value="Zinc/RING finger domain, C3HC4 (zinc finger)"/>
    <property type="match status" value="1"/>
</dbReference>
<dbReference type="GO" id="GO:0006511">
    <property type="term" value="P:ubiquitin-dependent protein catabolic process"/>
    <property type="evidence" value="ECO:0007669"/>
    <property type="project" value="TreeGrafter"/>
</dbReference>
<evidence type="ECO:0000256" key="3">
    <source>
        <dbReference type="ARBA" id="ARBA00012483"/>
    </source>
</evidence>
<keyword evidence="11" id="KW-0472">Membrane</keyword>
<gene>
    <name evidence="15" type="ORF">CBOVIS_LOCUS10318</name>
</gene>
<feature type="compositionally biased region" description="Low complexity" evidence="13">
    <location>
        <begin position="226"/>
        <end position="257"/>
    </location>
</feature>
<dbReference type="PANTHER" id="PTHR45977:SF4">
    <property type="entry name" value="RING-TYPE DOMAIN-CONTAINING PROTEIN"/>
    <property type="match status" value="1"/>
</dbReference>
<reference evidence="15 16" key="1">
    <citation type="submission" date="2020-04" db="EMBL/GenBank/DDBJ databases">
        <authorList>
            <person name="Laetsch R D."/>
            <person name="Stevens L."/>
            <person name="Kumar S."/>
            <person name="Blaxter L. M."/>
        </authorList>
    </citation>
    <scope>NUCLEOTIDE SEQUENCE [LARGE SCALE GENOMIC DNA]</scope>
</reference>
<dbReference type="PROSITE" id="PS50089">
    <property type="entry name" value="ZF_RING_2"/>
    <property type="match status" value="1"/>
</dbReference>
<proteinExistence type="predicted"/>
<evidence type="ECO:0000256" key="9">
    <source>
        <dbReference type="ARBA" id="ARBA00022833"/>
    </source>
</evidence>
<evidence type="ECO:0000256" key="6">
    <source>
        <dbReference type="ARBA" id="ARBA00022723"/>
    </source>
</evidence>
<organism evidence="15 16">
    <name type="scientific">Caenorhabditis bovis</name>
    <dbReference type="NCBI Taxonomy" id="2654633"/>
    <lineage>
        <taxon>Eukaryota</taxon>
        <taxon>Metazoa</taxon>
        <taxon>Ecdysozoa</taxon>
        <taxon>Nematoda</taxon>
        <taxon>Chromadorea</taxon>
        <taxon>Rhabditida</taxon>
        <taxon>Rhabditina</taxon>
        <taxon>Rhabditomorpha</taxon>
        <taxon>Rhabditoidea</taxon>
        <taxon>Rhabditidae</taxon>
        <taxon>Peloderinae</taxon>
        <taxon>Caenorhabditis</taxon>
    </lineage>
</organism>
<comment type="catalytic activity">
    <reaction evidence="1">
        <text>S-ubiquitinyl-[E2 ubiquitin-conjugating enzyme]-L-cysteine + [acceptor protein]-L-lysine = [E2 ubiquitin-conjugating enzyme]-L-cysteine + N(6)-ubiquitinyl-[acceptor protein]-L-lysine.</text>
        <dbReference type="EC" id="2.3.2.27"/>
    </reaction>
</comment>
<dbReference type="GO" id="GO:0016020">
    <property type="term" value="C:membrane"/>
    <property type="evidence" value="ECO:0007669"/>
    <property type="project" value="UniProtKB-SubCell"/>
</dbReference>
<evidence type="ECO:0000256" key="11">
    <source>
        <dbReference type="ARBA" id="ARBA00023136"/>
    </source>
</evidence>
<dbReference type="OrthoDB" id="9984778at2759"/>
<evidence type="ECO:0000259" key="14">
    <source>
        <dbReference type="PROSITE" id="PS50089"/>
    </source>
</evidence>
<evidence type="ECO:0000256" key="2">
    <source>
        <dbReference type="ARBA" id="ARBA00004141"/>
    </source>
</evidence>
<evidence type="ECO:0000256" key="1">
    <source>
        <dbReference type="ARBA" id="ARBA00000900"/>
    </source>
</evidence>
<evidence type="ECO:0000256" key="4">
    <source>
        <dbReference type="ARBA" id="ARBA00022679"/>
    </source>
</evidence>
<dbReference type="EMBL" id="CADEPM010000007">
    <property type="protein sequence ID" value="CAB3408549.1"/>
    <property type="molecule type" value="Genomic_DNA"/>
</dbReference>